<evidence type="ECO:0000256" key="1">
    <source>
        <dbReference type="SAM" id="SignalP"/>
    </source>
</evidence>
<dbReference type="OrthoDB" id="7871639at2"/>
<dbReference type="RefSeq" id="WP_110795284.1">
    <property type="nucleotide sequence ID" value="NZ_KZ826482.1"/>
</dbReference>
<comment type="caution">
    <text evidence="2">The sequence shown here is derived from an EMBL/GenBank/DDBJ whole genome shotgun (WGS) entry which is preliminary data.</text>
</comment>
<sequence>MTHIVSRSVFLLCLAALAGCANPLRTAKQEAPVAAPQADMVAPTRLESAPKRPPASARTVEQFDTTTTQDRAAAVAAPDQGKGVLLGRSVTSLGAPTEAGFWVKTPLVTTRAKGRVTSPQTGNSVQVDLIPLGGEATGGSQISLAAMRLLGVALTDLPELDIYQQ</sequence>
<gene>
    <name evidence="2" type="ORF">DI396_06180</name>
</gene>
<keyword evidence="3" id="KW-1185">Reference proteome</keyword>
<dbReference type="Proteomes" id="UP000248012">
    <property type="component" value="Unassembled WGS sequence"/>
</dbReference>
<feature type="chain" id="PRO_5016128835" description="D-galactarate dehydratase" evidence="1">
    <location>
        <begin position="22"/>
        <end position="165"/>
    </location>
</feature>
<proteinExistence type="predicted"/>
<reference evidence="2 3" key="1">
    <citation type="submission" date="2018-05" db="EMBL/GenBank/DDBJ databases">
        <title>Oceanovita maritima gen. nov., sp. nov., a marine bacterium in the family Rhodobacteraceae isolated from surface seawater of Lundu port Xiamen, China.</title>
        <authorList>
            <person name="Hetharua B.H."/>
            <person name="Min D."/>
            <person name="Liao H."/>
            <person name="Tian Y."/>
        </authorList>
    </citation>
    <scope>NUCLEOTIDE SEQUENCE [LARGE SCALE GENOMIC DNA]</scope>
    <source>
        <strain evidence="2 3">FSX-11</strain>
    </source>
</reference>
<accession>A0A2V4NF71</accession>
<evidence type="ECO:0008006" key="4">
    <source>
        <dbReference type="Google" id="ProtNLM"/>
    </source>
</evidence>
<keyword evidence="1" id="KW-0732">Signal</keyword>
<feature type="signal peptide" evidence="1">
    <location>
        <begin position="1"/>
        <end position="21"/>
    </location>
</feature>
<evidence type="ECO:0000313" key="2">
    <source>
        <dbReference type="EMBL" id="PYC48550.1"/>
    </source>
</evidence>
<protein>
    <recommendedName>
        <fullName evidence="4">D-galactarate dehydratase</fullName>
    </recommendedName>
</protein>
<name>A0A2V4NF71_9RHOB</name>
<dbReference type="PROSITE" id="PS51257">
    <property type="entry name" value="PROKAR_LIPOPROTEIN"/>
    <property type="match status" value="1"/>
</dbReference>
<dbReference type="AlphaFoldDB" id="A0A2V4NF71"/>
<organism evidence="2 3">
    <name type="scientific">Litorivita pollutaquae</name>
    <dbReference type="NCBI Taxonomy" id="2200892"/>
    <lineage>
        <taxon>Bacteria</taxon>
        <taxon>Pseudomonadati</taxon>
        <taxon>Pseudomonadota</taxon>
        <taxon>Alphaproteobacteria</taxon>
        <taxon>Rhodobacterales</taxon>
        <taxon>Paracoccaceae</taxon>
        <taxon>Litorivita</taxon>
    </lineage>
</organism>
<evidence type="ECO:0000313" key="3">
    <source>
        <dbReference type="Proteomes" id="UP000248012"/>
    </source>
</evidence>
<dbReference type="EMBL" id="QFVT01000003">
    <property type="protein sequence ID" value="PYC48550.1"/>
    <property type="molecule type" value="Genomic_DNA"/>
</dbReference>